<sequence length="248" mass="27294">MKTNFYHLLVWLVAFSIGVPAMAQTGTERVKPFSHLSVSLNAGTLGGGLQVAAPLNDYLGLRAGFSLLKFNYNYDYDGTYEGPLPANARVGNEDTDRYYTVPLKAKANMANGMVLLDYFPFRRSVFHVTAGLLFGTSSILKVSGETDERIEVGDIIIEPGADGRVEAALKTNAVKPYVGLGFGRSVAHSRVGFKFELGAMFHGNPKIEATTGKIVEDAVDQELSRFNKFLKNFKAYPVLNFQLSYRIF</sequence>
<proteinExistence type="predicted"/>
<name>A0A081U710_BACFG</name>
<reference evidence="2 5" key="3">
    <citation type="submission" date="2019-03" db="EMBL/GenBank/DDBJ databases">
        <title>Complete genome assembly of MDR B. fragilis.</title>
        <authorList>
            <person name="Sydenham T.V."/>
            <person name="Hasman H."/>
            <person name="Justesen U.S."/>
        </authorList>
    </citation>
    <scope>NUCLEOTIDE SEQUENCE [LARGE SCALE GENOMIC DNA]</scope>
    <source>
        <strain evidence="2 5">DCMSKEJBY0001B</strain>
    </source>
</reference>
<evidence type="ECO:0008006" key="8">
    <source>
        <dbReference type="Google" id="ProtNLM"/>
    </source>
</evidence>
<dbReference type="RefSeq" id="WP_005781237.1">
    <property type="nucleotide sequence ID" value="NZ_CAXSXC010000004.1"/>
</dbReference>
<reference evidence="4 6" key="2">
    <citation type="submission" date="2018-08" db="EMBL/GenBank/DDBJ databases">
        <title>A genome reference for cultivated species of the human gut microbiota.</title>
        <authorList>
            <person name="Zou Y."/>
            <person name="Xue W."/>
            <person name="Luo G."/>
        </authorList>
    </citation>
    <scope>NUCLEOTIDE SEQUENCE [LARGE SCALE GENOMIC DNA]</scope>
    <source>
        <strain evidence="4 6">AM18-6</strain>
    </source>
</reference>
<evidence type="ECO:0000313" key="6">
    <source>
        <dbReference type="Proteomes" id="UP000266644"/>
    </source>
</evidence>
<feature type="chain" id="PRO_5014217562" description="Exported transmembrane protein" evidence="1">
    <location>
        <begin position="24"/>
        <end position="248"/>
    </location>
</feature>
<dbReference type="Proteomes" id="UP000036847">
    <property type="component" value="Chromosome"/>
</dbReference>
<dbReference type="OrthoDB" id="597504at2"/>
<dbReference type="EMBL" id="CP036546">
    <property type="protein sequence ID" value="QCQ47392.1"/>
    <property type="molecule type" value="Genomic_DNA"/>
</dbReference>
<reference evidence="3 7" key="4">
    <citation type="submission" date="2020-05" db="EMBL/GenBank/DDBJ databases">
        <title>FDA dAtabase for Regulatory Grade micrObial Sequences (FDA-ARGOS): Supporting development and validation of Infectious Disease Dx tests.</title>
        <authorList>
            <person name="Bojja K."/>
            <person name="Kessler A."/>
            <person name="Tallon L."/>
            <person name="Sadzewicz L."/>
            <person name="Zhao X."/>
            <person name="Vavikolanu K."/>
            <person name="Mehta A."/>
            <person name="Aluvathingal J."/>
            <person name="Nadendla S."/>
            <person name="Myers T."/>
            <person name="Yan Y."/>
            <person name="Sichtig H."/>
        </authorList>
    </citation>
    <scope>NUCLEOTIDE SEQUENCE [LARGE SCALE GENOMIC DNA]</scope>
    <source>
        <strain evidence="3 7">FDAARGOS_763</strain>
    </source>
</reference>
<dbReference type="AlphaFoldDB" id="A0A081U710"/>
<dbReference type="Gene3D" id="2.40.160.170">
    <property type="match status" value="1"/>
</dbReference>
<keyword evidence="1" id="KW-0732">Signal</keyword>
<protein>
    <recommendedName>
        <fullName evidence="8">Exported transmembrane protein</fullName>
    </recommendedName>
</protein>
<reference evidence="2" key="1">
    <citation type="book" date="2014" name="THE 24TH EUROPEAN CONGRESS OF CLINICAL MICROBIOLOGY AND INFECTIOUS DISEASES" publisher="ECCMID 2014" city="Barcelona, Spain">
        <title>Identification of resistance genes in three multidrug-resistant Bacteroides fragilis isolates by whole genome sequencing.</title>
        <editorList>
            <person name="Unknown"/>
            <person name="A."/>
        </editorList>
        <authorList>
            <person name="Sydenham T.V."/>
            <person name="Hasman H."/>
            <person name="Wang M."/>
            <person name="Soki J."/>
            <person name="Nagy E."/>
            <person name="Justesen U.S."/>
        </authorList>
    </citation>
    <scope>NUCLEOTIDE SEQUENCE</scope>
    <source>
        <strain evidence="2">DCMSKEJBY0001B</strain>
    </source>
</reference>
<evidence type="ECO:0000313" key="7">
    <source>
        <dbReference type="Proteomes" id="UP000501467"/>
    </source>
</evidence>
<evidence type="ECO:0000313" key="3">
    <source>
        <dbReference type="EMBL" id="QKH86545.1"/>
    </source>
</evidence>
<dbReference type="Proteomes" id="UP000266644">
    <property type="component" value="Unassembled WGS sequence"/>
</dbReference>
<evidence type="ECO:0000256" key="1">
    <source>
        <dbReference type="SAM" id="SignalP"/>
    </source>
</evidence>
<accession>A0A081U710</accession>
<organism evidence="4 6">
    <name type="scientific">Bacteroides fragilis</name>
    <dbReference type="NCBI Taxonomy" id="817"/>
    <lineage>
        <taxon>Bacteria</taxon>
        <taxon>Pseudomonadati</taxon>
        <taxon>Bacteroidota</taxon>
        <taxon>Bacteroidia</taxon>
        <taxon>Bacteroidales</taxon>
        <taxon>Bacteroidaceae</taxon>
        <taxon>Bacteroides</taxon>
    </lineage>
</organism>
<dbReference type="EMBL" id="QRJE01000012">
    <property type="protein sequence ID" value="RHH12247.1"/>
    <property type="molecule type" value="Genomic_DNA"/>
</dbReference>
<dbReference type="Proteomes" id="UP000501467">
    <property type="component" value="Chromosome"/>
</dbReference>
<evidence type="ECO:0000313" key="2">
    <source>
        <dbReference type="EMBL" id="QCQ47392.1"/>
    </source>
</evidence>
<feature type="signal peptide" evidence="1">
    <location>
        <begin position="1"/>
        <end position="23"/>
    </location>
</feature>
<evidence type="ECO:0000313" key="5">
    <source>
        <dbReference type="Proteomes" id="UP000036847"/>
    </source>
</evidence>
<dbReference type="EMBL" id="CP054003">
    <property type="protein sequence ID" value="QKH86545.1"/>
    <property type="molecule type" value="Genomic_DNA"/>
</dbReference>
<gene>
    <name evidence="4" type="ORF">DW228_09160</name>
    <name evidence="2" type="ORF">EC80_022505</name>
    <name evidence="3" type="ORF">FOC69_20220</name>
</gene>
<evidence type="ECO:0000313" key="4">
    <source>
        <dbReference type="EMBL" id="RHH12247.1"/>
    </source>
</evidence>